<evidence type="ECO:0008006" key="5">
    <source>
        <dbReference type="Google" id="ProtNLM"/>
    </source>
</evidence>
<evidence type="ECO:0000313" key="3">
    <source>
        <dbReference type="EMBL" id="GAB49396.1"/>
    </source>
</evidence>
<feature type="transmembrane region" description="Helical" evidence="2">
    <location>
        <begin position="71"/>
        <end position="91"/>
    </location>
</feature>
<keyword evidence="2" id="KW-0812">Transmembrane</keyword>
<dbReference type="InterPro" id="IPR013434">
    <property type="entry name" value="CHP02611"/>
</dbReference>
<dbReference type="AlphaFoldDB" id="H5UUI8"/>
<feature type="transmembrane region" description="Helical" evidence="2">
    <location>
        <begin position="112"/>
        <end position="134"/>
    </location>
</feature>
<evidence type="ECO:0000256" key="1">
    <source>
        <dbReference type="SAM" id="MobiDB-lite"/>
    </source>
</evidence>
<feature type="transmembrane region" description="Helical" evidence="2">
    <location>
        <begin position="45"/>
        <end position="65"/>
    </location>
</feature>
<dbReference type="eggNOG" id="ENOG5032ZIV">
    <property type="taxonomic scope" value="Bacteria"/>
</dbReference>
<dbReference type="Pfam" id="PF09656">
    <property type="entry name" value="PGPGW"/>
    <property type="match status" value="1"/>
</dbReference>
<dbReference type="InterPro" id="IPR019099">
    <property type="entry name" value="Uncharacterised_PGPGW_TM"/>
</dbReference>
<accession>H5UUI8</accession>
<protein>
    <recommendedName>
        <fullName evidence="5">TIGR02611 family protein</fullName>
    </recommendedName>
</protein>
<evidence type="ECO:0000256" key="2">
    <source>
        <dbReference type="SAM" id="Phobius"/>
    </source>
</evidence>
<sequence length="157" mass="17840">MTAADTTQEDAARDDDGHGGAHRLSRPRDWAWRRRIRANRQTYQVYRAIVATIGFVVVAGGLVAVPFPGPGWLIVFIGVSIWASEFHWARRLHEYGMRKLREWNRWVMSRHLAVRGGIALLTCLFVNTIVWVTLKMSGVPSWVPDPAEAFLHTHLAL</sequence>
<comment type="caution">
    <text evidence="3">The sequence shown here is derived from an EMBL/GenBank/DDBJ whole genome shotgun (WGS) entry which is preliminary data.</text>
</comment>
<keyword evidence="4" id="KW-1185">Reference proteome</keyword>
<keyword evidence="2" id="KW-0472">Membrane</keyword>
<keyword evidence="2" id="KW-1133">Transmembrane helix</keyword>
<evidence type="ECO:0000313" key="4">
    <source>
        <dbReference type="Proteomes" id="UP000004367"/>
    </source>
</evidence>
<dbReference type="RefSeq" id="WP_009483239.1">
    <property type="nucleotide sequence ID" value="NZ_BAFE01000089.1"/>
</dbReference>
<dbReference type="Proteomes" id="UP000004367">
    <property type="component" value="Unassembled WGS sequence"/>
</dbReference>
<reference evidence="3 4" key="1">
    <citation type="submission" date="2012-02" db="EMBL/GenBank/DDBJ databases">
        <title>Whole genome shotgun sequence of Mobilicoccus pelagius NBRC 104925.</title>
        <authorList>
            <person name="Yoshida Y."/>
            <person name="Hosoyama A."/>
            <person name="Tsuchikane K."/>
            <person name="Katsumata H."/>
            <person name="Yamazaki S."/>
            <person name="Fujita N."/>
        </authorList>
    </citation>
    <scope>NUCLEOTIDE SEQUENCE [LARGE SCALE GENOMIC DNA]</scope>
    <source>
        <strain evidence="3 4">NBRC 104925</strain>
    </source>
</reference>
<feature type="region of interest" description="Disordered" evidence="1">
    <location>
        <begin position="1"/>
        <end position="24"/>
    </location>
</feature>
<organism evidence="3 4">
    <name type="scientific">Mobilicoccus pelagius NBRC 104925</name>
    <dbReference type="NCBI Taxonomy" id="1089455"/>
    <lineage>
        <taxon>Bacteria</taxon>
        <taxon>Bacillati</taxon>
        <taxon>Actinomycetota</taxon>
        <taxon>Actinomycetes</taxon>
        <taxon>Micrococcales</taxon>
        <taxon>Dermatophilaceae</taxon>
        <taxon>Mobilicoccus</taxon>
    </lineage>
</organism>
<dbReference type="NCBIfam" id="TIGR02611">
    <property type="entry name" value="TIGR02611 family protein"/>
    <property type="match status" value="1"/>
</dbReference>
<dbReference type="STRING" id="1089455.MOPEL_130_00030"/>
<gene>
    <name evidence="3" type="ORF">MOPEL_130_00030</name>
</gene>
<name>H5UUI8_9MICO</name>
<feature type="compositionally biased region" description="Basic and acidic residues" evidence="1">
    <location>
        <begin position="10"/>
        <end position="19"/>
    </location>
</feature>
<dbReference type="EMBL" id="BAFE01000089">
    <property type="protein sequence ID" value="GAB49396.1"/>
    <property type="molecule type" value="Genomic_DNA"/>
</dbReference>
<proteinExistence type="predicted"/>